<feature type="region of interest" description="Disordered" evidence="1">
    <location>
        <begin position="138"/>
        <end position="209"/>
    </location>
</feature>
<reference evidence="2" key="2">
    <citation type="submission" date="2013-10" db="EMBL/GenBank/DDBJ databases">
        <authorList>
            <person name="Aslett M."/>
        </authorList>
    </citation>
    <scope>NUCLEOTIDE SEQUENCE [LARGE SCALE GENOMIC DNA]</scope>
    <source>
        <strain evidence="2">Houghton</strain>
    </source>
</reference>
<dbReference type="VEuPathDB" id="ToxoDB:ETH2_1022000"/>
<feature type="compositionally biased region" description="Polar residues" evidence="1">
    <location>
        <begin position="1"/>
        <end position="16"/>
    </location>
</feature>
<dbReference type="GO" id="GO:0030119">
    <property type="term" value="C:AP-type membrane coat adaptor complex"/>
    <property type="evidence" value="ECO:0007669"/>
    <property type="project" value="TreeGrafter"/>
</dbReference>
<feature type="region of interest" description="Disordered" evidence="1">
    <location>
        <begin position="1"/>
        <end position="72"/>
    </location>
</feature>
<evidence type="ECO:0000313" key="3">
    <source>
        <dbReference type="Proteomes" id="UP000030747"/>
    </source>
</evidence>
<dbReference type="EMBL" id="HG675721">
    <property type="protein sequence ID" value="CDJ42482.1"/>
    <property type="molecule type" value="Genomic_DNA"/>
</dbReference>
<dbReference type="OrthoDB" id="646197at2759"/>
<dbReference type="PANTHER" id="PTHR34033">
    <property type="entry name" value="AP-5 COMPLEX SUBUNIT BETA-1"/>
    <property type="match status" value="1"/>
</dbReference>
<accession>U6KWJ1</accession>
<dbReference type="PANTHER" id="PTHR34033:SF1">
    <property type="entry name" value="AP-5 COMPLEX SUBUNIT BETA-1"/>
    <property type="match status" value="1"/>
</dbReference>
<evidence type="ECO:0000313" key="2">
    <source>
        <dbReference type="EMBL" id="CDJ42482.1"/>
    </source>
</evidence>
<feature type="compositionally biased region" description="Gly residues" evidence="1">
    <location>
        <begin position="57"/>
        <end position="66"/>
    </location>
</feature>
<feature type="compositionally biased region" description="Basic and acidic residues" evidence="1">
    <location>
        <begin position="565"/>
        <end position="576"/>
    </location>
</feature>
<reference evidence="2" key="1">
    <citation type="submission" date="2013-10" db="EMBL/GenBank/DDBJ databases">
        <title>Genomic analysis of the causative agents of coccidiosis in chickens.</title>
        <authorList>
            <person name="Reid A.J."/>
            <person name="Blake D."/>
            <person name="Billington K."/>
            <person name="Browne H."/>
            <person name="Dunn M."/>
            <person name="Hung S."/>
            <person name="Kawahara F."/>
            <person name="Miranda-Saavedra D."/>
            <person name="Mourier T."/>
            <person name="Nagra H."/>
            <person name="Otto T.D."/>
            <person name="Rawlings N."/>
            <person name="Sanchez A."/>
            <person name="Sanders M."/>
            <person name="Subramaniam C."/>
            <person name="Tay Y."/>
            <person name="Dear P."/>
            <person name="Doerig C."/>
            <person name="Gruber A."/>
            <person name="Parkinson J."/>
            <person name="Shirley M."/>
            <person name="Wan K.L."/>
            <person name="Berriman M."/>
            <person name="Tomley F."/>
            <person name="Pain A."/>
        </authorList>
    </citation>
    <scope>NUCLEOTIDE SEQUENCE [LARGE SCALE GENOMIC DNA]</scope>
    <source>
        <strain evidence="2">Houghton</strain>
    </source>
</reference>
<dbReference type="GO" id="GO:0016197">
    <property type="term" value="P:endosomal transport"/>
    <property type="evidence" value="ECO:0007669"/>
    <property type="project" value="InterPro"/>
</dbReference>
<dbReference type="GeneID" id="25249246"/>
<dbReference type="VEuPathDB" id="ToxoDB:ETH_00000095"/>
<feature type="region of interest" description="Disordered" evidence="1">
    <location>
        <begin position="245"/>
        <end position="329"/>
    </location>
</feature>
<evidence type="ECO:0000256" key="1">
    <source>
        <dbReference type="SAM" id="MobiDB-lite"/>
    </source>
</evidence>
<feature type="region of interest" description="Disordered" evidence="1">
    <location>
        <begin position="561"/>
        <end position="636"/>
    </location>
</feature>
<dbReference type="AlphaFoldDB" id="U6KWJ1"/>
<feature type="compositionally biased region" description="Low complexity" evidence="1">
    <location>
        <begin position="43"/>
        <end position="56"/>
    </location>
</feature>
<feature type="compositionally biased region" description="Low complexity" evidence="1">
    <location>
        <begin position="153"/>
        <end position="165"/>
    </location>
</feature>
<feature type="compositionally biased region" description="Pro residues" evidence="1">
    <location>
        <begin position="290"/>
        <end position="300"/>
    </location>
</feature>
<gene>
    <name evidence="2" type="ORF">ETH_00000095</name>
</gene>
<proteinExistence type="predicted"/>
<name>U6KWJ1_EIMTE</name>
<protein>
    <submittedName>
        <fullName evidence="2">Uncharacterized protein</fullName>
    </submittedName>
</protein>
<dbReference type="InterPro" id="IPR038741">
    <property type="entry name" value="AP5B1"/>
</dbReference>
<dbReference type="Proteomes" id="UP000030747">
    <property type="component" value="Unassembled WGS sequence"/>
</dbReference>
<dbReference type="RefSeq" id="XP_013233232.1">
    <property type="nucleotide sequence ID" value="XM_013377778.1"/>
</dbReference>
<organism evidence="2 3">
    <name type="scientific">Eimeria tenella</name>
    <name type="common">Coccidian parasite</name>
    <dbReference type="NCBI Taxonomy" id="5802"/>
    <lineage>
        <taxon>Eukaryota</taxon>
        <taxon>Sar</taxon>
        <taxon>Alveolata</taxon>
        <taxon>Apicomplexa</taxon>
        <taxon>Conoidasida</taxon>
        <taxon>Coccidia</taxon>
        <taxon>Eucoccidiorida</taxon>
        <taxon>Eimeriorina</taxon>
        <taxon>Eimeriidae</taxon>
        <taxon>Eimeria</taxon>
    </lineage>
</organism>
<keyword evidence="3" id="KW-1185">Reference proteome</keyword>
<sequence>MSSLSQSPQYYPNLTHASGEGPPSLFTRGKEASGRLRGSSVCLPSASFSQSPSSGASTGGPSGGLSTGFSGAPSASEGHLGHLLYSIALARNDRSRVSALLTLEANCVSLLSDTQRLHAAFTALDAIVCNAVPFTLKTGGSRRKTSQGGGVSAKPAKNAANAGPPKKGDSTGAPAAGSSSYELQGGPPSGPVGQPAAGNGISSSQGREVAATAAAEAQVAGATAAPEAAGLAAAATPAARPDLLELPQRWQPQQKRRGEELAIPGPESPEAASPGHPLTCSSDSVASASPPEPASPPPDIPSSSNSSSSMNNTKSLTASRPPCPPRVSSSESYVVVRRPFSVLSRLLSLQVWVSIAVTLDCFLVAPKWLQRLVGLLHALARSGGTTADQPIRATACSCLEELELSHPGLAPLMKRNLAPWASRGSQQQVKPCASIAARLKGKGDELRVKFGPRTSAGAAVSLQSLAAAAAASDYLFAGLLFPLLGPEGLEGPLSASAAGTFELCRSLCLWGPQGPPKGPLFLVDLLQREAQLGGEACAVLLLRCMRHLCENVICEGQITTEETQEERTEGTSRVEGEGPSEGPCAHLDISPEGTADLSSRGVSGDRQMLKFSLEPDTNGTHTERPPEGPLGQTPTKGGEIPQMALHYRIPSIGVSAVPLPAITLSSSRGSTSSRPPRLVRSLTLFLKKALALVLEGLWGYGDWAQASVCMQLAFFSRLLCLPAFSSVNVLLPFLFSSRLHLIHAWALLVEALGPPSAGCGQCPQRARCPFTKAVGPHAALLEERLRGLLQDQTLSPHDRVLCIRWYMALMQHPDFSAAFSSASPSVFCPSAADPPSVKEHLLQALLLRCSSRSSTRKGSPANLYDVCGVMYEFRCVRKAPEIHAVVFRFLLRSVLMPHLYSPQLQVFLCEHLRCHPVELGPSVLLLLHHASRAAAATAAAACKGPRLSGRCLWTITLSSVCESLLLPLVYFLETVEPAEDLVCFSPLIFELSVYPMIPPQRLLPLLRRLSLTATAADKGDSSRSWHAALCVLALLLTHRGSTEVRDGVGEFLQTISLGPGELDTRQEAELLLRALNNASANALMALLTPQGGEPEPLVERYLSHVSPPQFR</sequence>